<keyword evidence="4" id="KW-1185">Reference proteome</keyword>
<feature type="compositionally biased region" description="Acidic residues" evidence="1">
    <location>
        <begin position="234"/>
        <end position="245"/>
    </location>
</feature>
<dbReference type="PANTHER" id="PTHR12847">
    <property type="entry name" value="ATP-BINDING CASSETTE ABC TRANSPORTER-RELATED"/>
    <property type="match status" value="1"/>
</dbReference>
<dbReference type="InterPro" id="IPR011993">
    <property type="entry name" value="PH-like_dom_sf"/>
</dbReference>
<dbReference type="Pfam" id="PF07933">
    <property type="entry name" value="DUF1681"/>
    <property type="match status" value="1"/>
</dbReference>
<dbReference type="AlphaFoldDB" id="A0A6A6UN28"/>
<protein>
    <submittedName>
        <fullName evidence="3">Adaptin ear-binding coat-associated protein 1 NECAP-1</fullName>
    </submittedName>
</protein>
<sequence length="245" mass="25629">MNVDPITNAALPADAIQRVLYLAPAVHIYRIPPPSAPRYLTAANWTTNPADHIFTARLRLVETAIPKGDGESVSATILLEDASSGELFAAAPYNHASVVEQATDSSRFFAIRVVGEGGMKATLGLGYEQRPDAFDFSIALQDVRRVLGFEAPGGKTASVKAAEAKKAETEAKRDLSLKDGEMITIKIGGKGRKSAAGAEDSLSAGGNPGASGSVPVLAPPPETKASGQMTAEELGFDDGEFGEFQ</sequence>
<dbReference type="InterPro" id="IPR012466">
    <property type="entry name" value="NECAP_PHear"/>
</dbReference>
<dbReference type="OrthoDB" id="10265489at2759"/>
<dbReference type="Gene3D" id="2.30.29.30">
    <property type="entry name" value="Pleckstrin-homology domain (PH domain)/Phosphotyrosine-binding domain (PTB)"/>
    <property type="match status" value="1"/>
</dbReference>
<evidence type="ECO:0000313" key="4">
    <source>
        <dbReference type="Proteomes" id="UP000799302"/>
    </source>
</evidence>
<feature type="region of interest" description="Disordered" evidence="1">
    <location>
        <begin position="189"/>
        <end position="245"/>
    </location>
</feature>
<dbReference type="SUPFAM" id="SSF50729">
    <property type="entry name" value="PH domain-like"/>
    <property type="match status" value="1"/>
</dbReference>
<gene>
    <name evidence="3" type="ORF">BT63DRAFT_468323</name>
</gene>
<proteinExistence type="predicted"/>
<evidence type="ECO:0000259" key="2">
    <source>
        <dbReference type="Pfam" id="PF07933"/>
    </source>
</evidence>
<dbReference type="GO" id="GO:0006897">
    <property type="term" value="P:endocytosis"/>
    <property type="evidence" value="ECO:0007669"/>
    <property type="project" value="InterPro"/>
</dbReference>
<accession>A0A6A6UN28</accession>
<dbReference type="PANTHER" id="PTHR12847:SF9">
    <property type="entry name" value="NECAP-LIKE PROTEIN CG9132"/>
    <property type="match status" value="1"/>
</dbReference>
<dbReference type="EMBL" id="MU004232">
    <property type="protein sequence ID" value="KAF2672314.1"/>
    <property type="molecule type" value="Genomic_DNA"/>
</dbReference>
<evidence type="ECO:0000256" key="1">
    <source>
        <dbReference type="SAM" id="MobiDB-lite"/>
    </source>
</evidence>
<organism evidence="3 4">
    <name type="scientific">Microthyrium microscopicum</name>
    <dbReference type="NCBI Taxonomy" id="703497"/>
    <lineage>
        <taxon>Eukaryota</taxon>
        <taxon>Fungi</taxon>
        <taxon>Dikarya</taxon>
        <taxon>Ascomycota</taxon>
        <taxon>Pezizomycotina</taxon>
        <taxon>Dothideomycetes</taxon>
        <taxon>Dothideomycetes incertae sedis</taxon>
        <taxon>Microthyriales</taxon>
        <taxon>Microthyriaceae</taxon>
        <taxon>Microthyrium</taxon>
    </lineage>
</organism>
<reference evidence="3" key="1">
    <citation type="journal article" date="2020" name="Stud. Mycol.">
        <title>101 Dothideomycetes genomes: a test case for predicting lifestyles and emergence of pathogens.</title>
        <authorList>
            <person name="Haridas S."/>
            <person name="Albert R."/>
            <person name="Binder M."/>
            <person name="Bloem J."/>
            <person name="Labutti K."/>
            <person name="Salamov A."/>
            <person name="Andreopoulos B."/>
            <person name="Baker S."/>
            <person name="Barry K."/>
            <person name="Bills G."/>
            <person name="Bluhm B."/>
            <person name="Cannon C."/>
            <person name="Castanera R."/>
            <person name="Culley D."/>
            <person name="Daum C."/>
            <person name="Ezra D."/>
            <person name="Gonzalez J."/>
            <person name="Henrissat B."/>
            <person name="Kuo A."/>
            <person name="Liang C."/>
            <person name="Lipzen A."/>
            <person name="Lutzoni F."/>
            <person name="Magnuson J."/>
            <person name="Mondo S."/>
            <person name="Nolan M."/>
            <person name="Ohm R."/>
            <person name="Pangilinan J."/>
            <person name="Park H.-J."/>
            <person name="Ramirez L."/>
            <person name="Alfaro M."/>
            <person name="Sun H."/>
            <person name="Tritt A."/>
            <person name="Yoshinaga Y."/>
            <person name="Zwiers L.-H."/>
            <person name="Turgeon B."/>
            <person name="Goodwin S."/>
            <person name="Spatafora J."/>
            <person name="Crous P."/>
            <person name="Grigoriev I."/>
        </authorList>
    </citation>
    <scope>NUCLEOTIDE SEQUENCE</scope>
    <source>
        <strain evidence="3">CBS 115976</strain>
    </source>
</reference>
<dbReference type="Proteomes" id="UP000799302">
    <property type="component" value="Unassembled WGS sequence"/>
</dbReference>
<name>A0A6A6UN28_9PEZI</name>
<feature type="domain" description="NECAP PHear" evidence="2">
    <location>
        <begin position="16"/>
        <end position="188"/>
    </location>
</feature>
<dbReference type="GO" id="GO:0030125">
    <property type="term" value="C:clathrin vesicle coat"/>
    <property type="evidence" value="ECO:0007669"/>
    <property type="project" value="TreeGrafter"/>
</dbReference>
<evidence type="ECO:0000313" key="3">
    <source>
        <dbReference type="EMBL" id="KAF2672314.1"/>
    </source>
</evidence>